<evidence type="ECO:0000313" key="2">
    <source>
        <dbReference type="EMBL" id="KRH92427.1"/>
    </source>
</evidence>
<reference evidence="2 3" key="1">
    <citation type="submission" date="2015-07" db="EMBL/GenBank/DDBJ databases">
        <title>The genome of Pseudoloma neurophilia, a relevant intracellular parasite of the zebrafish.</title>
        <authorList>
            <person name="Ndikumana S."/>
            <person name="Pelin A."/>
            <person name="Sanders J."/>
            <person name="Corradi N."/>
        </authorList>
    </citation>
    <scope>NUCLEOTIDE SEQUENCE [LARGE SCALE GENOMIC DNA]</scope>
    <source>
        <strain evidence="2 3">MK1</strain>
    </source>
</reference>
<dbReference type="Proteomes" id="UP000051530">
    <property type="component" value="Unassembled WGS sequence"/>
</dbReference>
<name>A0A0R0M234_9MICR</name>
<feature type="region of interest" description="Disordered" evidence="1">
    <location>
        <begin position="1"/>
        <end position="42"/>
    </location>
</feature>
<keyword evidence="3" id="KW-1185">Reference proteome</keyword>
<feature type="compositionally biased region" description="Basic residues" evidence="1">
    <location>
        <begin position="1"/>
        <end position="12"/>
    </location>
</feature>
<feature type="non-terminal residue" evidence="2">
    <location>
        <position position="1"/>
    </location>
</feature>
<dbReference type="EMBL" id="LGUB01000935">
    <property type="protein sequence ID" value="KRH92427.1"/>
    <property type="molecule type" value="Genomic_DNA"/>
</dbReference>
<gene>
    <name evidence="2" type="ORF">M153_61430001246</name>
</gene>
<organism evidence="2 3">
    <name type="scientific">Pseudoloma neurophilia</name>
    <dbReference type="NCBI Taxonomy" id="146866"/>
    <lineage>
        <taxon>Eukaryota</taxon>
        <taxon>Fungi</taxon>
        <taxon>Fungi incertae sedis</taxon>
        <taxon>Microsporidia</taxon>
        <taxon>Pseudoloma</taxon>
    </lineage>
</organism>
<protein>
    <submittedName>
        <fullName evidence="2">Uncharacterized protein</fullName>
    </submittedName>
</protein>
<dbReference type="AlphaFoldDB" id="A0A0R0M234"/>
<sequence length="42" mass="4947">KSKRKKVKKNKKNFCIFKNQDHTEKAPPNPYSSSSNKSYNFV</sequence>
<proteinExistence type="predicted"/>
<feature type="compositionally biased region" description="Low complexity" evidence="1">
    <location>
        <begin position="31"/>
        <end position="42"/>
    </location>
</feature>
<evidence type="ECO:0000313" key="3">
    <source>
        <dbReference type="Proteomes" id="UP000051530"/>
    </source>
</evidence>
<evidence type="ECO:0000256" key="1">
    <source>
        <dbReference type="SAM" id="MobiDB-lite"/>
    </source>
</evidence>
<accession>A0A0R0M234</accession>
<comment type="caution">
    <text evidence="2">The sequence shown here is derived from an EMBL/GenBank/DDBJ whole genome shotgun (WGS) entry which is preliminary data.</text>
</comment>
<dbReference type="VEuPathDB" id="MicrosporidiaDB:M153_61430001246"/>